<accession>A0A0J0XDB8</accession>
<evidence type="ECO:0000313" key="4">
    <source>
        <dbReference type="EMBL" id="KLT39052.1"/>
    </source>
</evidence>
<evidence type="ECO:0000256" key="1">
    <source>
        <dbReference type="ARBA" id="ARBA00008645"/>
    </source>
</evidence>
<keyword evidence="2 4" id="KW-0378">Hydrolase</keyword>
<evidence type="ECO:0000256" key="2">
    <source>
        <dbReference type="ARBA" id="ARBA00022801"/>
    </source>
</evidence>
<dbReference type="FunFam" id="3.40.50.1820:FF:000039">
    <property type="entry name" value="Esterase ybfF"/>
    <property type="match status" value="1"/>
</dbReference>
<dbReference type="SUPFAM" id="SSF53474">
    <property type="entry name" value="alpha/beta-Hydrolases"/>
    <property type="match status" value="1"/>
</dbReference>
<dbReference type="AlphaFoldDB" id="A0A0J0XDB8"/>
<gene>
    <name evidence="4" type="ORF">CC85DRAFT_331070</name>
</gene>
<proteinExistence type="inferred from homology"/>
<dbReference type="GO" id="GO:0005739">
    <property type="term" value="C:mitochondrion"/>
    <property type="evidence" value="ECO:0007669"/>
    <property type="project" value="TreeGrafter"/>
</dbReference>
<sequence length="312" mass="33863">MSLRASTRPLSASLKASAVRAFSRPASVELVYDLFEPKEVKHADQSLVLCHGLFGSKQNWRSLAKGFAQRLGMPVYALDMRNHGMSPAATPHGYADMAADIAAFAEKAGIKSGMNLLGHSMGGKAVQAYALNKELNGNLRSLIAIDMSPATGKVAPIFAEYISAMREVEAAKVSSRADADKIMEKVEPDAATRQFLLTNVKNVDDGNGKSYLAFRVPLDIMAKEIPEIGGFPYSPPPPVSETSPQWDGPTLFIKGKKSPYINRKNIPICEAYFPNMQLVSIDAGHWVHADQPGETTEAVAKFIAGERVDNRE</sequence>
<dbReference type="EMBL" id="KQ087272">
    <property type="protein sequence ID" value="KLT39052.1"/>
    <property type="molecule type" value="Genomic_DNA"/>
</dbReference>
<dbReference type="InterPro" id="IPR000073">
    <property type="entry name" value="AB_hydrolase_1"/>
</dbReference>
<dbReference type="RefSeq" id="XP_018275543.1">
    <property type="nucleotide sequence ID" value="XM_018427003.1"/>
</dbReference>
<dbReference type="Gene3D" id="3.40.50.1820">
    <property type="entry name" value="alpha/beta hydrolase"/>
    <property type="match status" value="1"/>
</dbReference>
<dbReference type="PANTHER" id="PTHR46118:SF4">
    <property type="entry name" value="PROTEIN ABHD11"/>
    <property type="match status" value="1"/>
</dbReference>
<comment type="similarity">
    <text evidence="1">Belongs to the AB hydrolase superfamily.</text>
</comment>
<evidence type="ECO:0000259" key="3">
    <source>
        <dbReference type="Pfam" id="PF00561"/>
    </source>
</evidence>
<dbReference type="InterPro" id="IPR029058">
    <property type="entry name" value="AB_hydrolase_fold"/>
</dbReference>
<dbReference type="GeneID" id="28987606"/>
<feature type="domain" description="AB hydrolase-1" evidence="3">
    <location>
        <begin position="47"/>
        <end position="291"/>
    </location>
</feature>
<dbReference type="GO" id="GO:0052689">
    <property type="term" value="F:carboxylic ester hydrolase activity"/>
    <property type="evidence" value="ECO:0007669"/>
    <property type="project" value="TreeGrafter"/>
</dbReference>
<name>A0A0J0XDB8_9TREE</name>
<dbReference type="STRING" id="879819.A0A0J0XDB8"/>
<protein>
    <submittedName>
        <fullName evidence="4">Alpha/beta-hydrolase</fullName>
    </submittedName>
</protein>
<dbReference type="PANTHER" id="PTHR46118">
    <property type="entry name" value="PROTEIN ABHD11"/>
    <property type="match status" value="1"/>
</dbReference>
<organism evidence="4 5">
    <name type="scientific">Cutaneotrichosporon oleaginosum</name>
    <dbReference type="NCBI Taxonomy" id="879819"/>
    <lineage>
        <taxon>Eukaryota</taxon>
        <taxon>Fungi</taxon>
        <taxon>Dikarya</taxon>
        <taxon>Basidiomycota</taxon>
        <taxon>Agaricomycotina</taxon>
        <taxon>Tremellomycetes</taxon>
        <taxon>Trichosporonales</taxon>
        <taxon>Trichosporonaceae</taxon>
        <taxon>Cutaneotrichosporon</taxon>
    </lineage>
</organism>
<dbReference type="Proteomes" id="UP000053611">
    <property type="component" value="Unassembled WGS sequence"/>
</dbReference>
<dbReference type="OrthoDB" id="8119704at2759"/>
<dbReference type="Pfam" id="PF00561">
    <property type="entry name" value="Abhydrolase_1"/>
    <property type="match status" value="1"/>
</dbReference>
<keyword evidence="5" id="KW-1185">Reference proteome</keyword>
<dbReference type="SMR" id="A0A0J0XDB8"/>
<evidence type="ECO:0000313" key="5">
    <source>
        <dbReference type="Proteomes" id="UP000053611"/>
    </source>
</evidence>
<reference evidence="4 5" key="1">
    <citation type="submission" date="2015-03" db="EMBL/GenBank/DDBJ databases">
        <title>Genomics and transcriptomics of the oil-accumulating basidiomycete yeast T. oleaginosus allow insights into substrate utilization and the diverse evolutionary trajectories of mating systems in fungi.</title>
        <authorList>
            <consortium name="DOE Joint Genome Institute"/>
            <person name="Kourist R."/>
            <person name="Kracht O."/>
            <person name="Bracharz F."/>
            <person name="Lipzen A."/>
            <person name="Nolan M."/>
            <person name="Ohm R."/>
            <person name="Grigoriev I."/>
            <person name="Sun S."/>
            <person name="Heitman J."/>
            <person name="Bruck T."/>
            <person name="Nowrousian M."/>
        </authorList>
    </citation>
    <scope>NUCLEOTIDE SEQUENCE [LARGE SCALE GENOMIC DNA]</scope>
    <source>
        <strain evidence="4 5">IBC0246</strain>
    </source>
</reference>